<keyword evidence="1" id="KW-0723">Serine/threonine-protein kinase</keyword>
<feature type="coiled-coil region" evidence="6">
    <location>
        <begin position="471"/>
        <end position="506"/>
    </location>
</feature>
<sequence length="739" mass="86394">MPLFSNLKKVFHKSAVDTKRQQTIHHIRKNANPKDLWQIVGELGDGAFGKVYKAQHKEKQILAAAKICELEDEEDLSDFTIEIDILSELGRKCITLIEFAQMEPPHHEMLPMRVLLKIQKSEPPKLNQPEKWSRSFNEFIASCLVKDPQQRPTASRLLEHSFINRVLDSKSIRDLLLEYKAEVVEETLEDAEDALDDVSEGGLSGSHSSRNSSISALGTVKLEGVQNNSDSPSIARKEPHVLMRVKAIHKSSVSLDRLSLDFDSSSESGSLRRREKRRAPAPPIPVSQVDSKMPTNPAEIKSRKPDSDEGKLYDNHVLRKQELRELKVLQAQEHKEFRDLALRAQLARDQLERKFEHDKATLTRQYDIELENTIRAQEMQVERAEQQLETDLRLQSRRIRAVQEVELKQFMEGLKHEMKQMKQDVDHMSKDKRKEAMKTRKDNMEKDQVDREKAFLGKLNDKHEKAMKTINEKHREKIANIKKQFLQKKQQLLRSREAAISELEEKHIHDKHQLATQEDKDTFHLHKQHMLVRHKKEIGQVKRMNVRREEKLLKALEIEKRQLPKRIRAERDARETMYLESRRISGGNILNSEQEKEHLKRFQEQENKRYKAEQERWRSKQLRQSEDTRQVSEAAVKELESAQNEKRRLLMEHEMQKLKQQEEEYNRELSEWRALLKSRKQRLEDEFAKQLAEHEKFYGMSLRSNTPAAQTVELRVPDRPSSGSSGSSALSLQSDSLIP</sequence>
<dbReference type="OrthoDB" id="10027016at2759"/>
<proteinExistence type="predicted"/>
<dbReference type="SMART" id="SM00220">
    <property type="entry name" value="S_TKc"/>
    <property type="match status" value="1"/>
</dbReference>
<dbReference type="SUPFAM" id="SSF56112">
    <property type="entry name" value="Protein kinase-like (PK-like)"/>
    <property type="match status" value="2"/>
</dbReference>
<dbReference type="InterPro" id="IPR051585">
    <property type="entry name" value="STE20_Ser/Thr_Kinases"/>
</dbReference>
<organism evidence="9">
    <name type="scientific">Darwinula stevensoni</name>
    <dbReference type="NCBI Taxonomy" id="69355"/>
    <lineage>
        <taxon>Eukaryota</taxon>
        <taxon>Metazoa</taxon>
        <taxon>Ecdysozoa</taxon>
        <taxon>Arthropoda</taxon>
        <taxon>Crustacea</taxon>
        <taxon>Oligostraca</taxon>
        <taxon>Ostracoda</taxon>
        <taxon>Podocopa</taxon>
        <taxon>Podocopida</taxon>
        <taxon>Darwinulocopina</taxon>
        <taxon>Darwinuloidea</taxon>
        <taxon>Darwinulidae</taxon>
        <taxon>Darwinula</taxon>
    </lineage>
</organism>
<dbReference type="GO" id="GO:0004674">
    <property type="term" value="F:protein serine/threonine kinase activity"/>
    <property type="evidence" value="ECO:0007669"/>
    <property type="project" value="UniProtKB-KW"/>
</dbReference>
<dbReference type="Pfam" id="PF12474">
    <property type="entry name" value="PKK"/>
    <property type="match status" value="2"/>
</dbReference>
<evidence type="ECO:0000259" key="8">
    <source>
        <dbReference type="SMART" id="SM00220"/>
    </source>
</evidence>
<dbReference type="PANTHER" id="PTHR46538">
    <property type="entry name" value="PROTEIN KINASE DOMAIN-CONTAINING PROTEIN"/>
    <property type="match status" value="1"/>
</dbReference>
<feature type="region of interest" description="Disordered" evidence="7">
    <location>
        <begin position="699"/>
        <end position="739"/>
    </location>
</feature>
<feature type="binding site" evidence="5">
    <location>
        <position position="66"/>
    </location>
    <ligand>
        <name>ATP</name>
        <dbReference type="ChEBI" id="CHEBI:30616"/>
    </ligand>
</feature>
<reference evidence="9" key="1">
    <citation type="submission" date="2020-11" db="EMBL/GenBank/DDBJ databases">
        <authorList>
            <person name="Tran Van P."/>
        </authorList>
    </citation>
    <scope>NUCLEOTIDE SEQUENCE</scope>
</reference>
<evidence type="ECO:0000256" key="4">
    <source>
        <dbReference type="ARBA" id="ARBA00022777"/>
    </source>
</evidence>
<dbReference type="PROSITE" id="PS00107">
    <property type="entry name" value="PROTEIN_KINASE_ATP"/>
    <property type="match status" value="1"/>
</dbReference>
<name>A0A7R8XEM7_9CRUS</name>
<feature type="coiled-coil region" evidence="6">
    <location>
        <begin position="593"/>
        <end position="693"/>
    </location>
</feature>
<dbReference type="Proteomes" id="UP000677054">
    <property type="component" value="Unassembled WGS sequence"/>
</dbReference>
<dbReference type="GO" id="GO:0005524">
    <property type="term" value="F:ATP binding"/>
    <property type="evidence" value="ECO:0007669"/>
    <property type="project" value="UniProtKB-UniRule"/>
</dbReference>
<feature type="domain" description="Protein kinase" evidence="8">
    <location>
        <begin position="37"/>
        <end position="163"/>
    </location>
</feature>
<dbReference type="InterPro" id="IPR022165">
    <property type="entry name" value="PKK"/>
</dbReference>
<keyword evidence="5" id="KW-0547">Nucleotide-binding</keyword>
<feature type="region of interest" description="Disordered" evidence="7">
    <location>
        <begin position="262"/>
        <end position="311"/>
    </location>
</feature>
<gene>
    <name evidence="9" type="ORF">DSTB1V02_LOCUS8035</name>
</gene>
<dbReference type="InterPro" id="IPR017441">
    <property type="entry name" value="Protein_kinase_ATP_BS"/>
</dbReference>
<dbReference type="Gene3D" id="1.10.510.10">
    <property type="entry name" value="Transferase(Phosphotransferase) domain 1"/>
    <property type="match status" value="2"/>
</dbReference>
<evidence type="ECO:0000256" key="3">
    <source>
        <dbReference type="ARBA" id="ARBA00022679"/>
    </source>
</evidence>
<feature type="compositionally biased region" description="Low complexity" evidence="7">
    <location>
        <begin position="721"/>
        <end position="739"/>
    </location>
</feature>
<dbReference type="InterPro" id="IPR011009">
    <property type="entry name" value="Kinase-like_dom_sf"/>
</dbReference>
<keyword evidence="2" id="KW-0597">Phosphoprotein</keyword>
<dbReference type="EMBL" id="CAJPEV010001747">
    <property type="protein sequence ID" value="CAG0894161.1"/>
    <property type="molecule type" value="Genomic_DNA"/>
</dbReference>
<keyword evidence="6" id="KW-0175">Coiled coil</keyword>
<keyword evidence="5" id="KW-0067">ATP-binding</keyword>
<dbReference type="InterPro" id="IPR000719">
    <property type="entry name" value="Prot_kinase_dom"/>
</dbReference>
<keyword evidence="3" id="KW-0808">Transferase</keyword>
<evidence type="ECO:0000256" key="1">
    <source>
        <dbReference type="ARBA" id="ARBA00022527"/>
    </source>
</evidence>
<dbReference type="AlphaFoldDB" id="A0A7R8XEM7"/>
<evidence type="ECO:0000256" key="7">
    <source>
        <dbReference type="SAM" id="MobiDB-lite"/>
    </source>
</evidence>
<keyword evidence="4" id="KW-0418">Kinase</keyword>
<dbReference type="PANTHER" id="PTHR46538:SF3">
    <property type="entry name" value="PROTEIN KINASE DOMAIN-CONTAINING PROTEIN"/>
    <property type="match status" value="1"/>
</dbReference>
<evidence type="ECO:0000313" key="9">
    <source>
        <dbReference type="EMBL" id="CAD7248215.1"/>
    </source>
</evidence>
<evidence type="ECO:0000256" key="5">
    <source>
        <dbReference type="PROSITE-ProRule" id="PRU10141"/>
    </source>
</evidence>
<protein>
    <recommendedName>
        <fullName evidence="8">Protein kinase domain-containing protein</fullName>
    </recommendedName>
</protein>
<accession>A0A7R8XEM7</accession>
<evidence type="ECO:0000256" key="6">
    <source>
        <dbReference type="SAM" id="Coils"/>
    </source>
</evidence>
<feature type="compositionally biased region" description="Basic and acidic residues" evidence="7">
    <location>
        <begin position="300"/>
        <end position="311"/>
    </location>
</feature>
<evidence type="ECO:0000256" key="2">
    <source>
        <dbReference type="ARBA" id="ARBA00022553"/>
    </source>
</evidence>
<keyword evidence="10" id="KW-1185">Reference proteome</keyword>
<feature type="region of interest" description="Disordered" evidence="7">
    <location>
        <begin position="420"/>
        <end position="449"/>
    </location>
</feature>
<dbReference type="EMBL" id="LR901264">
    <property type="protein sequence ID" value="CAD7248215.1"/>
    <property type="molecule type" value="Genomic_DNA"/>
</dbReference>
<evidence type="ECO:0000313" key="10">
    <source>
        <dbReference type="Proteomes" id="UP000677054"/>
    </source>
</evidence>